<dbReference type="Pfam" id="PF24200">
    <property type="entry name" value="DUF7425"/>
    <property type="match status" value="1"/>
</dbReference>
<accession>A0A6G8RPB9</accession>
<reference evidence="2 3" key="1">
    <citation type="submission" date="2020-02" db="EMBL/GenBank/DDBJ databases">
        <authorList>
            <person name="Olsen N.S."/>
            <person name="Forero-Junco L."/>
            <person name="Kot W."/>
            <person name="Hansen L.H."/>
        </authorList>
    </citation>
    <scope>NUCLEOTIDE SEQUENCE [LARGE SCALE GENOMIC DNA]</scope>
</reference>
<dbReference type="Proteomes" id="UP000501111">
    <property type="component" value="Segment"/>
</dbReference>
<dbReference type="InterPro" id="IPR055848">
    <property type="entry name" value="DUF7425"/>
</dbReference>
<sequence>MSGVWCDVLLVRFSNGMDNQIISFFYPVPFSSMSLTVKRVLDIEEKLNAMPYMARPHVLGCELLNEMMIDENLVETIITREQMKVILAQEEQHVE</sequence>
<organism evidence="2 3">
    <name type="scientific">Salmonella phage pertopsoe</name>
    <dbReference type="NCBI Taxonomy" id="2713310"/>
    <lineage>
        <taxon>Viruses</taxon>
        <taxon>Duplodnaviria</taxon>
        <taxon>Heunggongvirae</taxon>
        <taxon>Uroviricota</taxon>
        <taxon>Caudoviricetes</taxon>
        <taxon>Pantevenvirales</taxon>
        <taxon>Ackermannviridae</taxon>
        <taxon>Cvivirinae</taxon>
        <taxon>Kuttervirus</taxon>
        <taxon>Kuttervirus pertopsoe</taxon>
    </lineage>
</organism>
<gene>
    <name evidence="2" type="ORF">pertopsoe_69</name>
</gene>
<name>A0A6G8RPB9_9CAUD</name>
<evidence type="ECO:0000313" key="3">
    <source>
        <dbReference type="Proteomes" id="UP000501111"/>
    </source>
</evidence>
<keyword evidence="3" id="KW-1185">Reference proteome</keyword>
<proteinExistence type="predicted"/>
<protein>
    <recommendedName>
        <fullName evidence="1">DUF7425 domain-containing protein</fullName>
    </recommendedName>
</protein>
<evidence type="ECO:0000259" key="1">
    <source>
        <dbReference type="Pfam" id="PF24200"/>
    </source>
</evidence>
<dbReference type="EMBL" id="MT074479">
    <property type="protein sequence ID" value="QIO03274.1"/>
    <property type="molecule type" value="Genomic_DNA"/>
</dbReference>
<evidence type="ECO:0000313" key="2">
    <source>
        <dbReference type="EMBL" id="QIO03274.1"/>
    </source>
</evidence>
<feature type="domain" description="DUF7425" evidence="1">
    <location>
        <begin position="1"/>
        <end position="91"/>
    </location>
</feature>